<name>A0A9P7B037_9HELO</name>
<evidence type="ECO:0000256" key="1">
    <source>
        <dbReference type="ARBA" id="ARBA00004496"/>
    </source>
</evidence>
<dbReference type="OrthoDB" id="255837at2759"/>
<dbReference type="Proteomes" id="UP000785200">
    <property type="component" value="Unassembled WGS sequence"/>
</dbReference>
<dbReference type="Gene3D" id="2.30.29.30">
    <property type="entry name" value="Pleckstrin-homology domain (PH domain)/Phosphotyrosine-binding domain (PTB)"/>
    <property type="match status" value="1"/>
</dbReference>
<evidence type="ECO:0000313" key="6">
    <source>
        <dbReference type="EMBL" id="KAG0652348.1"/>
    </source>
</evidence>
<gene>
    <name evidence="6" type="ORF">D0Z07_1430</name>
</gene>
<dbReference type="GO" id="GO:0031087">
    <property type="term" value="P:deadenylation-independent decapping of nuclear-transcribed mRNA"/>
    <property type="evidence" value="ECO:0007669"/>
    <property type="project" value="TreeGrafter"/>
</dbReference>
<keyword evidence="3" id="KW-0963">Cytoplasm</keyword>
<dbReference type="GO" id="GO:0008047">
    <property type="term" value="F:enzyme activator activity"/>
    <property type="evidence" value="ECO:0007669"/>
    <property type="project" value="InterPro"/>
</dbReference>
<protein>
    <submittedName>
        <fullName evidence="6">Uncharacterized protein</fullName>
    </submittedName>
</protein>
<organism evidence="6 7">
    <name type="scientific">Hyphodiscus hymeniophilus</name>
    <dbReference type="NCBI Taxonomy" id="353542"/>
    <lineage>
        <taxon>Eukaryota</taxon>
        <taxon>Fungi</taxon>
        <taxon>Dikarya</taxon>
        <taxon>Ascomycota</taxon>
        <taxon>Pezizomycotina</taxon>
        <taxon>Leotiomycetes</taxon>
        <taxon>Helotiales</taxon>
        <taxon>Hyphodiscaceae</taxon>
        <taxon>Hyphodiscus</taxon>
    </lineage>
</organism>
<evidence type="ECO:0000256" key="4">
    <source>
        <dbReference type="ARBA" id="ARBA00022664"/>
    </source>
</evidence>
<proteinExistence type="inferred from homology"/>
<feature type="region of interest" description="Disordered" evidence="5">
    <location>
        <begin position="1"/>
        <end position="44"/>
    </location>
</feature>
<evidence type="ECO:0000256" key="2">
    <source>
        <dbReference type="ARBA" id="ARBA00008778"/>
    </source>
</evidence>
<dbReference type="GO" id="GO:0003729">
    <property type="term" value="F:mRNA binding"/>
    <property type="evidence" value="ECO:0007669"/>
    <property type="project" value="TreeGrafter"/>
</dbReference>
<dbReference type="GO" id="GO:0000932">
    <property type="term" value="C:P-body"/>
    <property type="evidence" value="ECO:0007669"/>
    <property type="project" value="TreeGrafter"/>
</dbReference>
<evidence type="ECO:0000256" key="5">
    <source>
        <dbReference type="SAM" id="MobiDB-lite"/>
    </source>
</evidence>
<dbReference type="PANTHER" id="PTHR16290">
    <property type="entry name" value="TRANSCRIPTION FACTOR SMIF DECAPPING ENZYME DCP1"/>
    <property type="match status" value="1"/>
</dbReference>
<feature type="compositionally biased region" description="Polar residues" evidence="5">
    <location>
        <begin position="9"/>
        <end position="18"/>
    </location>
</feature>
<dbReference type="EMBL" id="VNKQ01000003">
    <property type="protein sequence ID" value="KAG0652348.1"/>
    <property type="molecule type" value="Genomic_DNA"/>
</dbReference>
<reference evidence="6" key="1">
    <citation type="submission" date="2019-07" db="EMBL/GenBank/DDBJ databases">
        <title>Hyphodiscus hymeniophilus genome sequencing and assembly.</title>
        <authorList>
            <person name="Kramer G."/>
            <person name="Nodwell J."/>
        </authorList>
    </citation>
    <scope>NUCLEOTIDE SEQUENCE</scope>
    <source>
        <strain evidence="6">ATCC 34498</strain>
    </source>
</reference>
<dbReference type="InterPro" id="IPR011993">
    <property type="entry name" value="PH-like_dom_sf"/>
</dbReference>
<dbReference type="PANTHER" id="PTHR16290:SF0">
    <property type="entry name" value="DECAPPING PROTEIN 1, ISOFORM A"/>
    <property type="match status" value="1"/>
</dbReference>
<dbReference type="AlphaFoldDB" id="A0A9P7B037"/>
<accession>A0A9P7B037</accession>
<comment type="similarity">
    <text evidence="2">Belongs to the DCP1 family.</text>
</comment>
<evidence type="ECO:0000256" key="3">
    <source>
        <dbReference type="ARBA" id="ARBA00022490"/>
    </source>
</evidence>
<dbReference type="SUPFAM" id="SSF50729">
    <property type="entry name" value="PH domain-like"/>
    <property type="match status" value="1"/>
</dbReference>
<keyword evidence="4" id="KW-0507">mRNA processing</keyword>
<sequence>MTPRKTQARNKNQPSQPHTHPLHQVQASDYDSETPYDPVSLPTRTNTELNLSALRRYLPSITDIPSLASSTDVYAYSPTAQAWERAETCGTMFVCELNHGEGYCIMILNKKGLDNLTIDMLDMQDVEITTEFLIVRYMSKEVGDERVLGFFIHDGPVGTRDTNNMLIKRCWEKVMEENGGVQNGAVAQQDLEERVAPVPGQKLSISELFGRQVV</sequence>
<comment type="subcellular location">
    <subcellularLocation>
        <location evidence="1">Cytoplasm</location>
    </subcellularLocation>
</comment>
<evidence type="ECO:0000313" key="7">
    <source>
        <dbReference type="Proteomes" id="UP000785200"/>
    </source>
</evidence>
<comment type="caution">
    <text evidence="6">The sequence shown here is derived from an EMBL/GenBank/DDBJ whole genome shotgun (WGS) entry which is preliminary data.</text>
</comment>
<dbReference type="GO" id="GO:0000290">
    <property type="term" value="P:deadenylation-dependent decapping of nuclear-transcribed mRNA"/>
    <property type="evidence" value="ECO:0007669"/>
    <property type="project" value="InterPro"/>
</dbReference>
<dbReference type="Pfam" id="PF06058">
    <property type="entry name" value="DCP1"/>
    <property type="match status" value="1"/>
</dbReference>
<dbReference type="InterPro" id="IPR010334">
    <property type="entry name" value="Dcp1"/>
</dbReference>
<dbReference type="GO" id="GO:0006397">
    <property type="term" value="P:mRNA processing"/>
    <property type="evidence" value="ECO:0007669"/>
    <property type="project" value="UniProtKB-KW"/>
</dbReference>
<keyword evidence="7" id="KW-1185">Reference proteome</keyword>